<accession>A0A392N314</accession>
<feature type="non-terminal residue" evidence="2">
    <location>
        <position position="1"/>
    </location>
</feature>
<organism evidence="2 3">
    <name type="scientific">Trifolium medium</name>
    <dbReference type="NCBI Taxonomy" id="97028"/>
    <lineage>
        <taxon>Eukaryota</taxon>
        <taxon>Viridiplantae</taxon>
        <taxon>Streptophyta</taxon>
        <taxon>Embryophyta</taxon>
        <taxon>Tracheophyta</taxon>
        <taxon>Spermatophyta</taxon>
        <taxon>Magnoliopsida</taxon>
        <taxon>eudicotyledons</taxon>
        <taxon>Gunneridae</taxon>
        <taxon>Pentapetalae</taxon>
        <taxon>rosids</taxon>
        <taxon>fabids</taxon>
        <taxon>Fabales</taxon>
        <taxon>Fabaceae</taxon>
        <taxon>Papilionoideae</taxon>
        <taxon>50 kb inversion clade</taxon>
        <taxon>NPAAA clade</taxon>
        <taxon>Hologalegina</taxon>
        <taxon>IRL clade</taxon>
        <taxon>Trifolieae</taxon>
        <taxon>Trifolium</taxon>
    </lineage>
</organism>
<feature type="non-terminal residue" evidence="2">
    <location>
        <position position="139"/>
    </location>
</feature>
<dbReference type="Proteomes" id="UP000265520">
    <property type="component" value="Unassembled WGS sequence"/>
</dbReference>
<reference evidence="2 3" key="1">
    <citation type="journal article" date="2018" name="Front. Plant Sci.">
        <title>Red Clover (Trifolium pratense) and Zigzag Clover (T. medium) - A Picture of Genomic Similarities and Differences.</title>
        <authorList>
            <person name="Dluhosova J."/>
            <person name="Istvanek J."/>
            <person name="Nedelnik J."/>
            <person name="Repkova J."/>
        </authorList>
    </citation>
    <scope>NUCLEOTIDE SEQUENCE [LARGE SCALE GENOMIC DNA]</scope>
    <source>
        <strain evidence="3">cv. 10/8</strain>
        <tissue evidence="2">Leaf</tissue>
    </source>
</reference>
<sequence length="139" mass="15215">IAAPTAPSISQAQFDKLMSLLQNSTLNQASGSASSNQVGSSMVNDHTSVNHQGASHHICISLSWFRSYNEINPVNIKLPNGNFVIAKYSGTDQRTKKMTGFAEEFDGLYYIKLTDKIVHASAVDGSQFPTIPQQALWHF</sequence>
<dbReference type="EMBL" id="LXQA010025146">
    <property type="protein sequence ID" value="MCH93525.1"/>
    <property type="molecule type" value="Genomic_DNA"/>
</dbReference>
<dbReference type="Pfam" id="PF22936">
    <property type="entry name" value="Pol_BBD"/>
    <property type="match status" value="1"/>
</dbReference>
<evidence type="ECO:0000259" key="1">
    <source>
        <dbReference type="Pfam" id="PF22936"/>
    </source>
</evidence>
<evidence type="ECO:0000313" key="3">
    <source>
        <dbReference type="Proteomes" id="UP000265520"/>
    </source>
</evidence>
<comment type="caution">
    <text evidence="2">The sequence shown here is derived from an EMBL/GenBank/DDBJ whole genome shotgun (WGS) entry which is preliminary data.</text>
</comment>
<keyword evidence="3" id="KW-1185">Reference proteome</keyword>
<feature type="domain" description="Retrovirus-related Pol polyprotein from transposon TNT 1-94-like beta-barrel" evidence="1">
    <location>
        <begin position="52"/>
        <end position="109"/>
    </location>
</feature>
<dbReference type="AlphaFoldDB" id="A0A392N314"/>
<proteinExistence type="predicted"/>
<protein>
    <submittedName>
        <fullName evidence="2">Retrovirus-related pol polyprotein from transposon TNT 1-94</fullName>
    </submittedName>
</protein>
<name>A0A392N314_9FABA</name>
<gene>
    <name evidence="2" type="ORF">A2U01_0014477</name>
</gene>
<dbReference type="InterPro" id="IPR054722">
    <property type="entry name" value="PolX-like_BBD"/>
</dbReference>
<evidence type="ECO:0000313" key="2">
    <source>
        <dbReference type="EMBL" id="MCH93525.1"/>
    </source>
</evidence>